<dbReference type="AlphaFoldDB" id="C8W0Y4"/>
<dbReference type="HOGENOM" id="CLU_145918_3_4_9"/>
<keyword evidence="4 6" id="KW-0378">Hydrolase</keyword>
<evidence type="ECO:0000256" key="2">
    <source>
        <dbReference type="ARBA" id="ARBA00022490"/>
    </source>
</evidence>
<dbReference type="GO" id="GO:0006308">
    <property type="term" value="P:DNA catabolic process"/>
    <property type="evidence" value="ECO:0007669"/>
    <property type="project" value="UniProtKB-UniRule"/>
</dbReference>
<comment type="catalytic activity">
    <reaction evidence="6">
        <text>Exonucleolytic cleavage in either 5'- to 3'- or 3'- to 5'-direction to yield nucleoside 5'-phosphates.</text>
        <dbReference type="EC" id="3.1.11.6"/>
    </reaction>
</comment>
<comment type="subcellular location">
    <subcellularLocation>
        <location evidence="6">Cytoplasm</location>
    </subcellularLocation>
</comment>
<dbReference type="KEGG" id="dae:Dtox_2587"/>
<reference evidence="7 8" key="1">
    <citation type="journal article" date="2009" name="Stand. Genomic Sci.">
        <title>Complete genome sequence of Desulfotomaculum acetoxidans type strain (5575).</title>
        <authorList>
            <person name="Spring S."/>
            <person name="Lapidus A."/>
            <person name="Schroder M."/>
            <person name="Gleim D."/>
            <person name="Sims D."/>
            <person name="Meincke L."/>
            <person name="Glavina Del Rio T."/>
            <person name="Tice H."/>
            <person name="Copeland A."/>
            <person name="Cheng J.F."/>
            <person name="Lucas S."/>
            <person name="Chen F."/>
            <person name="Nolan M."/>
            <person name="Bruce D."/>
            <person name="Goodwin L."/>
            <person name="Pitluck S."/>
            <person name="Ivanova N."/>
            <person name="Mavromatis K."/>
            <person name="Mikhailova N."/>
            <person name="Pati A."/>
            <person name="Chen A."/>
            <person name="Palaniappan K."/>
            <person name="Land M."/>
            <person name="Hauser L."/>
            <person name="Chang Y.J."/>
            <person name="Jeffries C.D."/>
            <person name="Chain P."/>
            <person name="Saunders E."/>
            <person name="Brettin T."/>
            <person name="Detter J.C."/>
            <person name="Goker M."/>
            <person name="Bristow J."/>
            <person name="Eisen J.A."/>
            <person name="Markowitz V."/>
            <person name="Hugenholtz P."/>
            <person name="Kyrpides N.C."/>
            <person name="Klenk H.P."/>
            <person name="Han C."/>
        </authorList>
    </citation>
    <scope>NUCLEOTIDE SEQUENCE [LARGE SCALE GENOMIC DNA]</scope>
    <source>
        <strain evidence="8">ATCC 49208 / DSM 771 / VKM B-1644</strain>
    </source>
</reference>
<evidence type="ECO:0000313" key="8">
    <source>
        <dbReference type="Proteomes" id="UP000002217"/>
    </source>
</evidence>
<dbReference type="GO" id="GO:0008855">
    <property type="term" value="F:exodeoxyribonuclease VII activity"/>
    <property type="evidence" value="ECO:0007669"/>
    <property type="project" value="UniProtKB-UniRule"/>
</dbReference>
<evidence type="ECO:0000256" key="3">
    <source>
        <dbReference type="ARBA" id="ARBA00022722"/>
    </source>
</evidence>
<keyword evidence="2 6" id="KW-0963">Cytoplasm</keyword>
<dbReference type="eggNOG" id="COG1722">
    <property type="taxonomic scope" value="Bacteria"/>
</dbReference>
<accession>C8W0Y4</accession>
<dbReference type="RefSeq" id="WP_015758075.1">
    <property type="nucleotide sequence ID" value="NC_013216.1"/>
</dbReference>
<organism evidence="7 8">
    <name type="scientific">Desulfofarcimen acetoxidans (strain ATCC 49208 / DSM 771 / KCTC 5769 / VKM B-1644 / 5575)</name>
    <name type="common">Desulfotomaculum acetoxidans</name>
    <dbReference type="NCBI Taxonomy" id="485916"/>
    <lineage>
        <taxon>Bacteria</taxon>
        <taxon>Bacillati</taxon>
        <taxon>Bacillota</taxon>
        <taxon>Clostridia</taxon>
        <taxon>Eubacteriales</taxon>
        <taxon>Peptococcaceae</taxon>
        <taxon>Desulfofarcimen</taxon>
    </lineage>
</organism>
<evidence type="ECO:0000313" key="7">
    <source>
        <dbReference type="EMBL" id="ACV63380.1"/>
    </source>
</evidence>
<dbReference type="EC" id="3.1.11.6" evidence="6"/>
<dbReference type="InterPro" id="IPR003761">
    <property type="entry name" value="Exonuc_VII_S"/>
</dbReference>
<dbReference type="Gene3D" id="1.10.287.1040">
    <property type="entry name" value="Exonuclease VII, small subunit"/>
    <property type="match status" value="1"/>
</dbReference>
<keyword evidence="3 6" id="KW-0540">Nuclease</keyword>
<dbReference type="OrthoDB" id="9798666at2"/>
<evidence type="ECO:0000256" key="4">
    <source>
        <dbReference type="ARBA" id="ARBA00022801"/>
    </source>
</evidence>
<dbReference type="InterPro" id="IPR037004">
    <property type="entry name" value="Exonuc_VII_ssu_sf"/>
</dbReference>
<dbReference type="Pfam" id="PF02609">
    <property type="entry name" value="Exonuc_VII_S"/>
    <property type="match status" value="1"/>
</dbReference>
<dbReference type="PANTHER" id="PTHR34137:SF1">
    <property type="entry name" value="EXODEOXYRIBONUCLEASE 7 SMALL SUBUNIT"/>
    <property type="match status" value="1"/>
</dbReference>
<keyword evidence="5 6" id="KW-0269">Exonuclease</keyword>
<evidence type="ECO:0000256" key="5">
    <source>
        <dbReference type="ARBA" id="ARBA00022839"/>
    </source>
</evidence>
<sequence>MTTREMNFDQALSRLEVIVRELENGQLPLENALELFAEGVALSKVCNKKLEQAEKKISRLITDSQGQPVLVRATGTLSEGGLD</sequence>
<keyword evidence="8" id="KW-1185">Reference proteome</keyword>
<proteinExistence type="inferred from homology"/>
<dbReference type="GO" id="GO:0005829">
    <property type="term" value="C:cytosol"/>
    <property type="evidence" value="ECO:0007669"/>
    <property type="project" value="TreeGrafter"/>
</dbReference>
<name>C8W0Y4_DESAS</name>
<gene>
    <name evidence="6" type="primary">xseB</name>
    <name evidence="7" type="ordered locus">Dtox_2587</name>
</gene>
<evidence type="ECO:0000256" key="1">
    <source>
        <dbReference type="ARBA" id="ARBA00009998"/>
    </source>
</evidence>
<comment type="similarity">
    <text evidence="1 6">Belongs to the XseB family.</text>
</comment>
<dbReference type="SUPFAM" id="SSF116842">
    <property type="entry name" value="XseB-like"/>
    <property type="match status" value="1"/>
</dbReference>
<dbReference type="PANTHER" id="PTHR34137">
    <property type="entry name" value="EXODEOXYRIBONUCLEASE 7 SMALL SUBUNIT"/>
    <property type="match status" value="1"/>
</dbReference>
<comment type="function">
    <text evidence="6">Bidirectionally degrades single-stranded DNA into large acid-insoluble oligonucleotides, which are then degraded further into small acid-soluble oligonucleotides.</text>
</comment>
<dbReference type="STRING" id="485916.Dtox_2587"/>
<dbReference type="HAMAP" id="MF_00337">
    <property type="entry name" value="Exonuc_7_S"/>
    <property type="match status" value="1"/>
</dbReference>
<dbReference type="NCBIfam" id="TIGR01280">
    <property type="entry name" value="xseB"/>
    <property type="match status" value="1"/>
</dbReference>
<evidence type="ECO:0000256" key="6">
    <source>
        <dbReference type="HAMAP-Rule" id="MF_00337"/>
    </source>
</evidence>
<comment type="subunit">
    <text evidence="6">Heterooligomer composed of large and small subunits.</text>
</comment>
<dbReference type="Proteomes" id="UP000002217">
    <property type="component" value="Chromosome"/>
</dbReference>
<protein>
    <recommendedName>
        <fullName evidence="6">Exodeoxyribonuclease 7 small subunit</fullName>
        <ecNumber evidence="6">3.1.11.6</ecNumber>
    </recommendedName>
    <alternativeName>
        <fullName evidence="6">Exodeoxyribonuclease VII small subunit</fullName>
        <shortName evidence="6">Exonuclease VII small subunit</shortName>
    </alternativeName>
</protein>
<dbReference type="GO" id="GO:0009318">
    <property type="term" value="C:exodeoxyribonuclease VII complex"/>
    <property type="evidence" value="ECO:0007669"/>
    <property type="project" value="UniProtKB-UniRule"/>
</dbReference>
<dbReference type="EMBL" id="CP001720">
    <property type="protein sequence ID" value="ACV63380.1"/>
    <property type="molecule type" value="Genomic_DNA"/>
</dbReference>